<dbReference type="SUPFAM" id="SSF55811">
    <property type="entry name" value="Nudix"/>
    <property type="match status" value="1"/>
</dbReference>
<dbReference type="eggNOG" id="COG1051">
    <property type="taxonomic scope" value="Bacteria"/>
</dbReference>
<feature type="domain" description="Nudix hydrolase" evidence="1">
    <location>
        <begin position="33"/>
        <end position="181"/>
    </location>
</feature>
<dbReference type="PROSITE" id="PS51462">
    <property type="entry name" value="NUDIX"/>
    <property type="match status" value="1"/>
</dbReference>
<dbReference type="Gene3D" id="1.10.10.10">
    <property type="entry name" value="Winged helix-like DNA-binding domain superfamily/Winged helix DNA-binding domain"/>
    <property type="match status" value="1"/>
</dbReference>
<dbReference type="Proteomes" id="UP000009309">
    <property type="component" value="Unassembled WGS sequence"/>
</dbReference>
<proteinExistence type="predicted"/>
<dbReference type="STRING" id="1185876.BN8_06445"/>
<dbReference type="PANTHER" id="PTHR43736">
    <property type="entry name" value="ADP-RIBOSE PYROPHOSPHATASE"/>
    <property type="match status" value="1"/>
</dbReference>
<evidence type="ECO:0000313" key="3">
    <source>
        <dbReference type="Proteomes" id="UP000009309"/>
    </source>
</evidence>
<dbReference type="SUPFAM" id="SSF46785">
    <property type="entry name" value="Winged helix' DNA-binding domain"/>
    <property type="match status" value="1"/>
</dbReference>
<keyword evidence="3" id="KW-1185">Reference proteome</keyword>
<dbReference type="Pfam" id="PF21906">
    <property type="entry name" value="WHD_NrtR"/>
    <property type="match status" value="1"/>
</dbReference>
<dbReference type="AlphaFoldDB" id="I2GT17"/>
<dbReference type="InterPro" id="IPR036388">
    <property type="entry name" value="WH-like_DNA-bd_sf"/>
</dbReference>
<dbReference type="GO" id="GO:0016787">
    <property type="term" value="F:hydrolase activity"/>
    <property type="evidence" value="ECO:0007669"/>
    <property type="project" value="UniProtKB-KW"/>
</dbReference>
<dbReference type="InterPro" id="IPR000086">
    <property type="entry name" value="NUDIX_hydrolase_dom"/>
</dbReference>
<dbReference type="Gene3D" id="3.90.79.10">
    <property type="entry name" value="Nucleoside Triphosphate Pyrophosphohydrolase"/>
    <property type="match status" value="1"/>
</dbReference>
<dbReference type="EMBL" id="CAIT01000010">
    <property type="protein sequence ID" value="CCH57046.1"/>
    <property type="molecule type" value="Genomic_DNA"/>
</dbReference>
<dbReference type="PANTHER" id="PTHR43736:SF4">
    <property type="entry name" value="SLR1690 PROTEIN"/>
    <property type="match status" value="1"/>
</dbReference>
<organism evidence="2 3">
    <name type="scientific">Fibrisoma limi BUZ 3</name>
    <dbReference type="NCBI Taxonomy" id="1185876"/>
    <lineage>
        <taxon>Bacteria</taxon>
        <taxon>Pseudomonadati</taxon>
        <taxon>Bacteroidota</taxon>
        <taxon>Cytophagia</taxon>
        <taxon>Cytophagales</taxon>
        <taxon>Spirosomataceae</taxon>
        <taxon>Fibrisoma</taxon>
    </lineage>
</organism>
<name>I2GT17_9BACT</name>
<gene>
    <name evidence="2" type="ORF">BN8_06445</name>
</gene>
<protein>
    <submittedName>
        <fullName evidence="2">NUDIX hydrolase</fullName>
    </submittedName>
</protein>
<dbReference type="InterPro" id="IPR054105">
    <property type="entry name" value="WHD_NrtR"/>
</dbReference>
<dbReference type="Pfam" id="PF00293">
    <property type="entry name" value="NUDIX"/>
    <property type="match status" value="1"/>
</dbReference>
<dbReference type="InterPro" id="IPR036390">
    <property type="entry name" value="WH_DNA-bd_sf"/>
</dbReference>
<keyword evidence="2" id="KW-0378">Hydrolase</keyword>
<accession>I2GT17</accession>
<comment type="caution">
    <text evidence="2">The sequence shown here is derived from an EMBL/GenBank/DDBJ whole genome shotgun (WGS) entry which is preliminary data.</text>
</comment>
<sequence>MPIFYVTCWYSSKNMSDQSPDASGPDGSGYLPGLALDAVIFGFHENQLRILLLEYRNTGLFALPGGFIRENEDLNAAARRMLAERTGLSDIYLEQFYVFGDQARHDPAPMRSIMIANGLAPTEYHWLLRRFVSVGYYALVDFTKAVPRPDALSDSCDWYDLDRLPQLMQDHQTIVQKALETLRINLDRKLVEWASSLLPDTFTMAELQSLYETILNEKLHRSGFQRKMLSLGVLERIDKKYTGGAHKAPYVYRFVAV</sequence>
<dbReference type="CDD" id="cd18873">
    <property type="entry name" value="NUDIX_NadM_like"/>
    <property type="match status" value="1"/>
</dbReference>
<reference evidence="2 3" key="1">
    <citation type="journal article" date="2012" name="J. Bacteriol.">
        <title>Genome Sequence of the Filamentous Bacterium Fibrisoma limi BUZ 3T.</title>
        <authorList>
            <person name="Filippini M."/>
            <person name="Qi W."/>
            <person name="Jaenicke S."/>
            <person name="Goesmann A."/>
            <person name="Smits T.H."/>
            <person name="Bagheri H.C."/>
        </authorList>
    </citation>
    <scope>NUCLEOTIDE SEQUENCE [LARGE SCALE GENOMIC DNA]</scope>
    <source>
        <strain evidence="3">BUZ 3T</strain>
    </source>
</reference>
<dbReference type="InterPro" id="IPR015797">
    <property type="entry name" value="NUDIX_hydrolase-like_dom_sf"/>
</dbReference>
<evidence type="ECO:0000259" key="1">
    <source>
        <dbReference type="PROSITE" id="PS51462"/>
    </source>
</evidence>
<evidence type="ECO:0000313" key="2">
    <source>
        <dbReference type="EMBL" id="CCH57046.1"/>
    </source>
</evidence>